<proteinExistence type="predicted"/>
<dbReference type="Proteomes" id="UP001566132">
    <property type="component" value="Unassembled WGS sequence"/>
</dbReference>
<evidence type="ECO:0000313" key="1">
    <source>
        <dbReference type="EMBL" id="KAL1509823.1"/>
    </source>
</evidence>
<protein>
    <submittedName>
        <fullName evidence="1">Uncharacterized protein</fullName>
    </submittedName>
</protein>
<accession>A0ABD1F3K2</accession>
<dbReference type="AlphaFoldDB" id="A0ABD1F3K2"/>
<evidence type="ECO:0000313" key="2">
    <source>
        <dbReference type="Proteomes" id="UP001566132"/>
    </source>
</evidence>
<gene>
    <name evidence="1" type="ORF">ABEB36_004503</name>
</gene>
<reference evidence="1 2" key="1">
    <citation type="submission" date="2024-05" db="EMBL/GenBank/DDBJ databases">
        <title>Genetic variation in Jamaican populations of the coffee berry borer (Hypothenemus hampei).</title>
        <authorList>
            <person name="Errbii M."/>
            <person name="Myrie A."/>
        </authorList>
    </citation>
    <scope>NUCLEOTIDE SEQUENCE [LARGE SCALE GENOMIC DNA]</scope>
    <source>
        <strain evidence="1">JA-Hopewell-2020-01-JO</strain>
        <tissue evidence="1">Whole body</tissue>
    </source>
</reference>
<organism evidence="1 2">
    <name type="scientific">Hypothenemus hampei</name>
    <name type="common">Coffee berry borer</name>
    <dbReference type="NCBI Taxonomy" id="57062"/>
    <lineage>
        <taxon>Eukaryota</taxon>
        <taxon>Metazoa</taxon>
        <taxon>Ecdysozoa</taxon>
        <taxon>Arthropoda</taxon>
        <taxon>Hexapoda</taxon>
        <taxon>Insecta</taxon>
        <taxon>Pterygota</taxon>
        <taxon>Neoptera</taxon>
        <taxon>Endopterygota</taxon>
        <taxon>Coleoptera</taxon>
        <taxon>Polyphaga</taxon>
        <taxon>Cucujiformia</taxon>
        <taxon>Curculionidae</taxon>
        <taxon>Scolytinae</taxon>
        <taxon>Hypothenemus</taxon>
    </lineage>
</organism>
<comment type="caution">
    <text evidence="1">The sequence shown here is derived from an EMBL/GenBank/DDBJ whole genome shotgun (WGS) entry which is preliminary data.</text>
</comment>
<name>A0ABD1F3K2_HYPHA</name>
<sequence length="202" mass="22390">MTIINKAPYATFVPPSAHILVYKLARICLGSSCGTESFLTASPTFVSELMVTIEKFAKNTYYTGLLVIRPIPAKGSYCLGDSNGGMAFGTSCITLWVQKRMQQTKLCFPEVCTLTIHISAALRRSQLVRARRIEMIKRATLYTYVFSSSNPQPVSAMLIDPKQFANRFRPISMAPNSCGLLLENTYNVVFGADFIKSKHGLK</sequence>
<dbReference type="EMBL" id="JBDJPC010000003">
    <property type="protein sequence ID" value="KAL1509823.1"/>
    <property type="molecule type" value="Genomic_DNA"/>
</dbReference>
<keyword evidence="2" id="KW-1185">Reference proteome</keyword>